<keyword evidence="2" id="KW-1185">Reference proteome</keyword>
<organism evidence="1 2">
    <name type="scientific">Haloactinomyces albus</name>
    <dbReference type="NCBI Taxonomy" id="1352928"/>
    <lineage>
        <taxon>Bacteria</taxon>
        <taxon>Bacillati</taxon>
        <taxon>Actinomycetota</taxon>
        <taxon>Actinomycetes</taxon>
        <taxon>Actinopolysporales</taxon>
        <taxon>Actinopolysporaceae</taxon>
        <taxon>Haloactinomyces</taxon>
    </lineage>
</organism>
<sequence length="43" mass="4637">MSIEQLPKLLGHASVLTTQRYAHLASTQWDSVRAALSGDGKQA</sequence>
<accession>A0AAE4CLF9</accession>
<reference evidence="1" key="1">
    <citation type="submission" date="2023-07" db="EMBL/GenBank/DDBJ databases">
        <title>Sequencing the genomes of 1000 actinobacteria strains.</title>
        <authorList>
            <person name="Klenk H.-P."/>
        </authorList>
    </citation>
    <scope>NUCLEOTIDE SEQUENCE</scope>
    <source>
        <strain evidence="1">DSM 45977</strain>
    </source>
</reference>
<evidence type="ECO:0000313" key="1">
    <source>
        <dbReference type="EMBL" id="MDR7302230.1"/>
    </source>
</evidence>
<proteinExistence type="predicted"/>
<dbReference type="Proteomes" id="UP001180845">
    <property type="component" value="Unassembled WGS sequence"/>
</dbReference>
<gene>
    <name evidence="1" type="ORF">JOF55_002411</name>
</gene>
<dbReference type="InterPro" id="IPR011010">
    <property type="entry name" value="DNA_brk_join_enz"/>
</dbReference>
<dbReference type="RefSeq" id="WP_310273588.1">
    <property type="nucleotide sequence ID" value="NZ_JAVDXW010000001.1"/>
</dbReference>
<dbReference type="EMBL" id="JAVDXW010000001">
    <property type="protein sequence ID" value="MDR7302230.1"/>
    <property type="molecule type" value="Genomic_DNA"/>
</dbReference>
<comment type="caution">
    <text evidence="1">The sequence shown here is derived from an EMBL/GenBank/DDBJ whole genome shotgun (WGS) entry which is preliminary data.</text>
</comment>
<evidence type="ECO:0000313" key="2">
    <source>
        <dbReference type="Proteomes" id="UP001180845"/>
    </source>
</evidence>
<dbReference type="SUPFAM" id="SSF56349">
    <property type="entry name" value="DNA breaking-rejoining enzymes"/>
    <property type="match status" value="1"/>
</dbReference>
<dbReference type="GO" id="GO:0003677">
    <property type="term" value="F:DNA binding"/>
    <property type="evidence" value="ECO:0007669"/>
    <property type="project" value="InterPro"/>
</dbReference>
<name>A0AAE4CLF9_9ACTN</name>
<protein>
    <submittedName>
        <fullName evidence="1">Site-specific recombinase XerD</fullName>
    </submittedName>
</protein>
<dbReference type="AlphaFoldDB" id="A0AAE4CLF9"/>